<dbReference type="RefSeq" id="WP_343333587.1">
    <property type="nucleotide sequence ID" value="NZ_JAPOHD010000027.1"/>
</dbReference>
<protein>
    <submittedName>
        <fullName evidence="2">DUF4296 domain-containing protein</fullName>
    </submittedName>
</protein>
<proteinExistence type="predicted"/>
<dbReference type="AlphaFoldDB" id="A0A9X3F9H0"/>
<name>A0A9X3F9H0_9BACT</name>
<feature type="domain" description="DUF4296" evidence="1">
    <location>
        <begin position="27"/>
        <end position="112"/>
    </location>
</feature>
<dbReference type="InterPro" id="IPR025381">
    <property type="entry name" value="DUF4296"/>
</dbReference>
<dbReference type="Pfam" id="PF14129">
    <property type="entry name" value="DUF4296"/>
    <property type="match status" value="1"/>
</dbReference>
<dbReference type="Proteomes" id="UP001145087">
    <property type="component" value="Unassembled WGS sequence"/>
</dbReference>
<dbReference type="PROSITE" id="PS51257">
    <property type="entry name" value="PROKAR_LIPOPROTEIN"/>
    <property type="match status" value="1"/>
</dbReference>
<dbReference type="EMBL" id="JAPOHD010000027">
    <property type="protein sequence ID" value="MCY1721256.1"/>
    <property type="molecule type" value="Genomic_DNA"/>
</dbReference>
<sequence length="131" mass="15564">MKKLQLIFLVLIFALGACKKDEVIPKPKDLIKEKQMIDMLVDIHLAEATFNKFRYDSIMQNNSSVNYYYSVLDKYQIPDSVFEKSFVYYASGPKNFEKMYRKVMNNLSQIEQEFSGRKEELLNLEEEIKRK</sequence>
<organism evidence="2 3">
    <name type="scientific">Draconibacterium aestuarii</name>
    <dbReference type="NCBI Taxonomy" id="2998507"/>
    <lineage>
        <taxon>Bacteria</taxon>
        <taxon>Pseudomonadati</taxon>
        <taxon>Bacteroidota</taxon>
        <taxon>Bacteroidia</taxon>
        <taxon>Marinilabiliales</taxon>
        <taxon>Prolixibacteraceae</taxon>
        <taxon>Draconibacterium</taxon>
    </lineage>
</organism>
<evidence type="ECO:0000313" key="3">
    <source>
        <dbReference type="Proteomes" id="UP001145087"/>
    </source>
</evidence>
<comment type="caution">
    <text evidence="2">The sequence shown here is derived from an EMBL/GenBank/DDBJ whole genome shotgun (WGS) entry which is preliminary data.</text>
</comment>
<gene>
    <name evidence="2" type="ORF">OU798_12935</name>
</gene>
<evidence type="ECO:0000259" key="1">
    <source>
        <dbReference type="Pfam" id="PF14129"/>
    </source>
</evidence>
<keyword evidence="3" id="KW-1185">Reference proteome</keyword>
<evidence type="ECO:0000313" key="2">
    <source>
        <dbReference type="EMBL" id="MCY1721256.1"/>
    </source>
</evidence>
<accession>A0A9X3F9H0</accession>
<reference evidence="2" key="1">
    <citation type="submission" date="2022-11" db="EMBL/GenBank/DDBJ databases">
        <title>Marilongibacter aestuarii gen. nov., sp. nov., isolated from tidal flat sediment.</title>
        <authorList>
            <person name="Jiayan W."/>
        </authorList>
    </citation>
    <scope>NUCLEOTIDE SEQUENCE</scope>
    <source>
        <strain evidence="2">Z1-6</strain>
    </source>
</reference>